<dbReference type="STRING" id="650164.K5VVE3"/>
<feature type="compositionally biased region" description="Polar residues" evidence="5">
    <location>
        <begin position="20"/>
        <end position="30"/>
    </location>
</feature>
<gene>
    <name evidence="7" type="ORF">PHACADRAFT_209017</name>
</gene>
<evidence type="ECO:0000256" key="6">
    <source>
        <dbReference type="SAM" id="Phobius"/>
    </source>
</evidence>
<feature type="transmembrane region" description="Helical" evidence="6">
    <location>
        <begin position="149"/>
        <end position="175"/>
    </location>
</feature>
<dbReference type="PIRSF" id="PIRSF006060">
    <property type="entry name" value="AA_transporter"/>
    <property type="match status" value="1"/>
</dbReference>
<feature type="transmembrane region" description="Helical" evidence="6">
    <location>
        <begin position="433"/>
        <end position="451"/>
    </location>
</feature>
<comment type="subcellular location">
    <subcellularLocation>
        <location evidence="1">Membrane</location>
        <topology evidence="1">Multi-pass membrane protein</topology>
    </subcellularLocation>
</comment>
<dbReference type="EMBL" id="JH930472">
    <property type="protein sequence ID" value="EKM55498.1"/>
    <property type="molecule type" value="Genomic_DNA"/>
</dbReference>
<keyword evidence="3 6" id="KW-1133">Transmembrane helix</keyword>
<feature type="transmembrane region" description="Helical" evidence="6">
    <location>
        <begin position="349"/>
        <end position="370"/>
    </location>
</feature>
<organism evidence="7 8">
    <name type="scientific">Phanerochaete carnosa (strain HHB-10118-sp)</name>
    <name type="common">White-rot fungus</name>
    <name type="synonym">Peniophora carnosa</name>
    <dbReference type="NCBI Taxonomy" id="650164"/>
    <lineage>
        <taxon>Eukaryota</taxon>
        <taxon>Fungi</taxon>
        <taxon>Dikarya</taxon>
        <taxon>Basidiomycota</taxon>
        <taxon>Agaricomycotina</taxon>
        <taxon>Agaricomycetes</taxon>
        <taxon>Polyporales</taxon>
        <taxon>Phanerochaetaceae</taxon>
        <taxon>Phanerochaete</taxon>
    </lineage>
</organism>
<evidence type="ECO:0000256" key="1">
    <source>
        <dbReference type="ARBA" id="ARBA00004141"/>
    </source>
</evidence>
<evidence type="ECO:0000313" key="7">
    <source>
        <dbReference type="EMBL" id="EKM55498.1"/>
    </source>
</evidence>
<dbReference type="HOGENOM" id="CLU_013661_4_1_1"/>
<dbReference type="Proteomes" id="UP000008370">
    <property type="component" value="Unassembled WGS sequence"/>
</dbReference>
<dbReference type="Gene3D" id="1.20.1740.10">
    <property type="entry name" value="Amino acid/polyamine transporter I"/>
    <property type="match status" value="1"/>
</dbReference>
<dbReference type="PANTHER" id="PTHR11785:SF382">
    <property type="entry name" value="LOW-AFFINITY METHIONINE PERMEASE"/>
    <property type="match status" value="1"/>
</dbReference>
<reference evidence="7 8" key="1">
    <citation type="journal article" date="2012" name="BMC Genomics">
        <title>Comparative genomics of the white-rot fungi, Phanerochaete carnosa and P. chrysosporium, to elucidate the genetic basis of the distinct wood types they colonize.</title>
        <authorList>
            <person name="Suzuki H."/>
            <person name="MacDonald J."/>
            <person name="Syed K."/>
            <person name="Salamov A."/>
            <person name="Hori C."/>
            <person name="Aerts A."/>
            <person name="Henrissat B."/>
            <person name="Wiebenga A."/>
            <person name="vanKuyk P.A."/>
            <person name="Barry K."/>
            <person name="Lindquist E."/>
            <person name="LaButti K."/>
            <person name="Lapidus A."/>
            <person name="Lucas S."/>
            <person name="Coutinho P."/>
            <person name="Gong Y."/>
            <person name="Samejima M."/>
            <person name="Mahadevan R."/>
            <person name="Abou-Zaid M."/>
            <person name="de Vries R.P."/>
            <person name="Igarashi K."/>
            <person name="Yadav J.S."/>
            <person name="Grigoriev I.V."/>
            <person name="Master E.R."/>
        </authorList>
    </citation>
    <scope>NUCLEOTIDE SEQUENCE [LARGE SCALE GENOMIC DNA]</scope>
    <source>
        <strain evidence="7 8">HHB-10118-sp</strain>
    </source>
</reference>
<feature type="transmembrane region" description="Helical" evidence="6">
    <location>
        <begin position="463"/>
        <end position="483"/>
    </location>
</feature>
<dbReference type="AlphaFoldDB" id="K5VVE3"/>
<dbReference type="FunFam" id="1.20.1740.10:FF:000025">
    <property type="entry name" value="High-affinity methionine permease"/>
    <property type="match status" value="1"/>
</dbReference>
<feature type="transmembrane region" description="Helical" evidence="6">
    <location>
        <begin position="213"/>
        <end position="237"/>
    </location>
</feature>
<dbReference type="InParanoid" id="K5VVE3"/>
<dbReference type="Pfam" id="PF13520">
    <property type="entry name" value="AA_permease_2"/>
    <property type="match status" value="1"/>
</dbReference>
<proteinExistence type="predicted"/>
<feature type="transmembrane region" description="Helical" evidence="6">
    <location>
        <begin position="495"/>
        <end position="516"/>
    </location>
</feature>
<keyword evidence="4 6" id="KW-0472">Membrane</keyword>
<protein>
    <recommendedName>
        <fullName evidence="9">Amino acid permease/ SLC12A domain-containing protein</fullName>
    </recommendedName>
</protein>
<feature type="transmembrane region" description="Helical" evidence="6">
    <location>
        <begin position="404"/>
        <end position="427"/>
    </location>
</feature>
<dbReference type="InterPro" id="IPR050598">
    <property type="entry name" value="AminoAcid_Transporter"/>
</dbReference>
<feature type="region of interest" description="Disordered" evidence="5">
    <location>
        <begin position="1"/>
        <end position="41"/>
    </location>
</feature>
<dbReference type="GO" id="GO:0016020">
    <property type="term" value="C:membrane"/>
    <property type="evidence" value="ECO:0007669"/>
    <property type="project" value="UniProtKB-SubCell"/>
</dbReference>
<feature type="transmembrane region" description="Helical" evidence="6">
    <location>
        <begin position="297"/>
        <end position="320"/>
    </location>
</feature>
<feature type="transmembrane region" description="Helical" evidence="6">
    <location>
        <begin position="70"/>
        <end position="90"/>
    </location>
</feature>
<evidence type="ECO:0008006" key="9">
    <source>
        <dbReference type="Google" id="ProtNLM"/>
    </source>
</evidence>
<evidence type="ECO:0000256" key="4">
    <source>
        <dbReference type="ARBA" id="ARBA00023136"/>
    </source>
</evidence>
<sequence>MPSWSSFLPSRQQIGVADVQKSTNPSTSGSEKGFHDKDADSVSVVREAENIGPGDLSLEEDAAGGMGRHLGVFSCTLLIVGRIIGTGIFSTPSSILGSVGSVGASLMLWVLGFMLSFCGLFIWLEFGTMYPRSGGEKVYLEAVYTRPRYLATVIFAANAILLGFTASGCIVFASNILEAVGKEATEWAERGIALGAIFFVTLLHGITPRLGVYVMNGLSVFKIIILLFVVISGWVVLGGHTRVKDPFVNFRHAFAGSSHSSNDYATATFKVLSAYAGWSNVNYVLNNVKNPVRTLKIAGPLGLGICAVLYLLANVAYFAAASKEEIQNTGVTVASLFFHNVFGTKAQKALTVFVALSALGNVINVTFAAARVNQELAKEGVPLPFGSRLWASNWPTGKSPLAGLIAHLIPSVIVILAPPPNIVYPFILDVEGYPSQIINFFIVLGLFWLRWKKPHVHRPFKVWWPLAVFFLAAATFLLVAPFLRPANGVGDTPPLPYYLYCLVGIAVMFAGVLYWAGWRMLLPKIFGHELVPRKETLADGTVITRFSRRNAE</sequence>
<evidence type="ECO:0000313" key="8">
    <source>
        <dbReference type="Proteomes" id="UP000008370"/>
    </source>
</evidence>
<feature type="compositionally biased region" description="Polar residues" evidence="5">
    <location>
        <begin position="1"/>
        <end position="13"/>
    </location>
</feature>
<evidence type="ECO:0000256" key="2">
    <source>
        <dbReference type="ARBA" id="ARBA00022692"/>
    </source>
</evidence>
<dbReference type="GeneID" id="18912807"/>
<name>K5VVE3_PHACS</name>
<keyword evidence="2 6" id="KW-0812">Transmembrane</keyword>
<dbReference type="PANTHER" id="PTHR11785">
    <property type="entry name" value="AMINO ACID TRANSPORTER"/>
    <property type="match status" value="1"/>
</dbReference>
<dbReference type="GO" id="GO:0015179">
    <property type="term" value="F:L-amino acid transmembrane transporter activity"/>
    <property type="evidence" value="ECO:0007669"/>
    <property type="project" value="TreeGrafter"/>
</dbReference>
<accession>K5VVE3</accession>
<evidence type="ECO:0000256" key="3">
    <source>
        <dbReference type="ARBA" id="ARBA00022989"/>
    </source>
</evidence>
<dbReference type="InterPro" id="IPR002293">
    <property type="entry name" value="AA/rel_permease1"/>
</dbReference>
<evidence type="ECO:0000256" key="5">
    <source>
        <dbReference type="SAM" id="MobiDB-lite"/>
    </source>
</evidence>
<dbReference type="KEGG" id="pco:PHACADRAFT_209017"/>
<dbReference type="OrthoDB" id="5982228at2759"/>
<feature type="transmembrane region" description="Helical" evidence="6">
    <location>
        <begin position="102"/>
        <end position="124"/>
    </location>
</feature>
<keyword evidence="8" id="KW-1185">Reference proteome</keyword>
<dbReference type="RefSeq" id="XP_007395822.1">
    <property type="nucleotide sequence ID" value="XM_007395760.1"/>
</dbReference>
<feature type="transmembrane region" description="Helical" evidence="6">
    <location>
        <begin position="187"/>
        <end position="207"/>
    </location>
</feature>